<feature type="region of interest" description="Disordered" evidence="1">
    <location>
        <begin position="25"/>
        <end position="53"/>
    </location>
</feature>
<protein>
    <submittedName>
        <fullName evidence="3">Uncharacterized protein</fullName>
    </submittedName>
</protein>
<dbReference type="EMBL" id="JADCNM010000002">
    <property type="protein sequence ID" value="KAG0494858.1"/>
    <property type="molecule type" value="Genomic_DNA"/>
</dbReference>
<reference evidence="4 5" key="1">
    <citation type="journal article" date="2020" name="Nat. Food">
        <title>A phased Vanilla planifolia genome enables genetic improvement of flavour and production.</title>
        <authorList>
            <person name="Hasing T."/>
            <person name="Tang H."/>
            <person name="Brym M."/>
            <person name="Khazi F."/>
            <person name="Huang T."/>
            <person name="Chambers A.H."/>
        </authorList>
    </citation>
    <scope>NUCLEOTIDE SEQUENCE [LARGE SCALE GENOMIC DNA]</scope>
    <source>
        <tissue evidence="3">Leaf</tissue>
    </source>
</reference>
<evidence type="ECO:0000313" key="2">
    <source>
        <dbReference type="EMBL" id="KAG0492717.1"/>
    </source>
</evidence>
<dbReference type="Proteomes" id="UP000636800">
    <property type="component" value="Chromosome 2"/>
</dbReference>
<accession>A0A835VF43</accession>
<organism evidence="3 5">
    <name type="scientific">Vanilla planifolia</name>
    <name type="common">Vanilla</name>
    <dbReference type="NCBI Taxonomy" id="51239"/>
    <lineage>
        <taxon>Eukaryota</taxon>
        <taxon>Viridiplantae</taxon>
        <taxon>Streptophyta</taxon>
        <taxon>Embryophyta</taxon>
        <taxon>Tracheophyta</taxon>
        <taxon>Spermatophyta</taxon>
        <taxon>Magnoliopsida</taxon>
        <taxon>Liliopsida</taxon>
        <taxon>Asparagales</taxon>
        <taxon>Orchidaceae</taxon>
        <taxon>Vanilloideae</taxon>
        <taxon>Vanilleae</taxon>
        <taxon>Vanilla</taxon>
    </lineage>
</organism>
<feature type="region of interest" description="Disordered" evidence="1">
    <location>
        <begin position="66"/>
        <end position="104"/>
    </location>
</feature>
<evidence type="ECO:0000313" key="5">
    <source>
        <dbReference type="Proteomes" id="UP000639772"/>
    </source>
</evidence>
<dbReference type="EMBL" id="JADCNL010000002">
    <property type="protein sequence ID" value="KAG0492717.1"/>
    <property type="molecule type" value="Genomic_DNA"/>
</dbReference>
<name>A0A835VF43_VANPL</name>
<evidence type="ECO:0000313" key="3">
    <source>
        <dbReference type="EMBL" id="KAG0494858.1"/>
    </source>
</evidence>
<dbReference type="Proteomes" id="UP000639772">
    <property type="component" value="Unassembled WGS sequence"/>
</dbReference>
<sequence length="171" mass="18547">MDVERERVRERERWSYCTRTSRFMSLFMRSPPNPSTSSSSPPQPSKAGALGTITTSSPLAYSAVARSGRVEAGSRNLHRSSSSSSSPPSPVTASDSPNHHLHHARTDLYRLGPHAAPYNETTGCRRNESEAVGILGDGNVSVGPEGELQHLAEYVGQAAELPLPAKNRLRR</sequence>
<proteinExistence type="predicted"/>
<gene>
    <name evidence="3" type="ORF">HPP92_005852</name>
    <name evidence="2" type="ORF">HPP92_006115</name>
</gene>
<evidence type="ECO:0000313" key="4">
    <source>
        <dbReference type="Proteomes" id="UP000636800"/>
    </source>
</evidence>
<keyword evidence="4" id="KW-1185">Reference proteome</keyword>
<dbReference type="AlphaFoldDB" id="A0A835VF43"/>
<evidence type="ECO:0000256" key="1">
    <source>
        <dbReference type="SAM" id="MobiDB-lite"/>
    </source>
</evidence>
<comment type="caution">
    <text evidence="3">The sequence shown here is derived from an EMBL/GenBank/DDBJ whole genome shotgun (WGS) entry which is preliminary data.</text>
</comment>